<evidence type="ECO:0000313" key="3">
    <source>
        <dbReference type="Proteomes" id="UP000180175"/>
    </source>
</evidence>
<reference evidence="2" key="4">
    <citation type="submission" date="2020-10" db="EMBL/GenBank/DDBJ databases">
        <authorList>
            <person name="Bassil N.M."/>
            <person name="Lloyd J.R."/>
        </authorList>
    </citation>
    <scope>NUCLEOTIDE SEQUENCE</scope>
    <source>
        <strain evidence="2">NB2006</strain>
    </source>
</reference>
<sequence length="89" mass="10623">MSYKNAKNILPPKLLEELQNYVQGETIYIPQKEDMRAQWGRKSGTREVISFRNKEIFQKYNEGLTIEELTELFCLSHESIRKIIYKLKI</sequence>
<evidence type="ECO:0000313" key="1">
    <source>
        <dbReference type="EMBL" id="OIJ19086.1"/>
    </source>
</evidence>
<dbReference type="RefSeq" id="WP_071316980.1">
    <property type="nucleotide sequence ID" value="NZ_CP063356.2"/>
</dbReference>
<dbReference type="PANTHER" id="PTHR37812:SF1">
    <property type="entry name" value="MU-LIKE PROPHAGE FLUMU PROTEIN C"/>
    <property type="match status" value="1"/>
</dbReference>
<name>A0A1S2M3C3_9BACI</name>
<protein>
    <recommendedName>
        <fullName evidence="4">Mor transcription activator domain-containing protein</fullName>
    </recommendedName>
</protein>
<proteinExistence type="predicted"/>
<reference evidence="1 3" key="1">
    <citation type="submission" date="2016-10" db="EMBL/GenBank/DDBJ databases">
        <title>Draft genome sequences of four alkaliphilic bacteria belonging to the Anaerobacillus genus.</title>
        <authorList>
            <person name="Bassil N.M."/>
            <person name="Lloyd J.R."/>
        </authorList>
    </citation>
    <scope>NUCLEOTIDE SEQUENCE [LARGE SCALE GENOMIC DNA]</scope>
    <source>
        <strain evidence="1 3">NB2006</strain>
    </source>
</reference>
<dbReference type="InterPro" id="IPR049739">
    <property type="entry name" value="YraL-like"/>
</dbReference>
<reference evidence="2 3" key="3">
    <citation type="journal article" date="2019" name="Int. J. Syst. Evol. Microbiol.">
        <title>Anaerobacillus isosaccharinicus sp. nov., an alkaliphilic bacterium which degrades isosaccharinic acid.</title>
        <authorList>
            <person name="Bassil N.M."/>
            <person name="Lloyd J.R."/>
        </authorList>
    </citation>
    <scope>NUCLEOTIDE SEQUENCE [LARGE SCALE GENOMIC DNA]</scope>
    <source>
        <strain evidence="2 3">NB2006</strain>
    </source>
</reference>
<evidence type="ECO:0008006" key="4">
    <source>
        <dbReference type="Google" id="ProtNLM"/>
    </source>
</evidence>
<dbReference type="EMBL" id="LQXD01000083">
    <property type="protein sequence ID" value="OIJ19086.1"/>
    <property type="molecule type" value="Genomic_DNA"/>
</dbReference>
<evidence type="ECO:0000313" key="2">
    <source>
        <dbReference type="EMBL" id="QOY38342.1"/>
    </source>
</evidence>
<dbReference type="InterPro" id="IPR052411">
    <property type="entry name" value="c-mor_Regulatory_Protein"/>
</dbReference>
<keyword evidence="3" id="KW-1185">Reference proteome</keyword>
<dbReference type="AlphaFoldDB" id="A0A1S2M3C3"/>
<accession>A0A1S2M3C3</accession>
<dbReference type="PANTHER" id="PTHR37812">
    <property type="entry name" value="MU-LIKE PROPHAGE FLUMU PROTEIN C"/>
    <property type="match status" value="1"/>
</dbReference>
<reference evidence="2 3" key="2">
    <citation type="journal article" date="2017" name="Genome Announc.">
        <title>Draft Genome Sequences of Four Alkaliphilic Bacteria Belonging to the Anaerobacillus Genus.</title>
        <authorList>
            <person name="Bassil N.M."/>
            <person name="Lloyd J.R."/>
        </authorList>
    </citation>
    <scope>NUCLEOTIDE SEQUENCE [LARGE SCALE GENOMIC DNA]</scope>
    <source>
        <strain evidence="2 3">NB2006</strain>
    </source>
</reference>
<dbReference type="SUPFAM" id="SSF46689">
    <property type="entry name" value="Homeodomain-like"/>
    <property type="match status" value="1"/>
</dbReference>
<dbReference type="OrthoDB" id="9800398at2"/>
<dbReference type="NCBIfam" id="NF040785">
    <property type="entry name" value="CD3324_fam"/>
    <property type="match status" value="1"/>
</dbReference>
<dbReference type="KEGG" id="aia:AWH56_012885"/>
<gene>
    <name evidence="2" type="ORF">AWH56_012885</name>
    <name evidence="1" type="ORF">AWH56_09790</name>
</gene>
<dbReference type="Proteomes" id="UP000180175">
    <property type="component" value="Chromosome"/>
</dbReference>
<organism evidence="1 3">
    <name type="scientific">Anaerobacillus isosaccharinicus</name>
    <dbReference type="NCBI Taxonomy" id="1532552"/>
    <lineage>
        <taxon>Bacteria</taxon>
        <taxon>Bacillati</taxon>
        <taxon>Bacillota</taxon>
        <taxon>Bacilli</taxon>
        <taxon>Bacillales</taxon>
        <taxon>Bacillaceae</taxon>
        <taxon>Anaerobacillus</taxon>
    </lineage>
</organism>
<dbReference type="InterPro" id="IPR009057">
    <property type="entry name" value="Homeodomain-like_sf"/>
</dbReference>
<dbReference type="EMBL" id="CP063356">
    <property type="protein sequence ID" value="QOY38342.1"/>
    <property type="molecule type" value="Genomic_DNA"/>
</dbReference>